<evidence type="ECO:0000256" key="6">
    <source>
        <dbReference type="ARBA" id="ARBA00022801"/>
    </source>
</evidence>
<keyword evidence="3 10" id="KW-0479">Metal-binding</keyword>
<gene>
    <name evidence="10 13" type="primary">rsgA</name>
    <name evidence="13" type="ORF">U0R10_05610</name>
</gene>
<dbReference type="Gene3D" id="3.40.50.300">
    <property type="entry name" value="P-loop containing nucleotide triphosphate hydrolases"/>
    <property type="match status" value="1"/>
</dbReference>
<keyword evidence="8 10" id="KW-0694">RNA-binding</keyword>
<reference evidence="13 14" key="1">
    <citation type="submission" date="2024-03" db="EMBL/GenBank/DDBJ databases">
        <title>Aquirufa genome sequencing.</title>
        <authorList>
            <person name="Pitt A."/>
            <person name="Hahn M.W."/>
        </authorList>
    </citation>
    <scope>NUCLEOTIDE SEQUENCE [LARGE SCALE GENOMIC DNA]</scope>
    <source>
        <strain evidence="13 14">OSTEICH-129V</strain>
    </source>
</reference>
<feature type="binding site" evidence="10">
    <location>
        <position position="280"/>
    </location>
    <ligand>
        <name>Zn(2+)</name>
        <dbReference type="ChEBI" id="CHEBI:29105"/>
    </ligand>
</feature>
<keyword evidence="4 10" id="KW-0699">rRNA-binding</keyword>
<dbReference type="PROSITE" id="PS50936">
    <property type="entry name" value="ENGC_GTPASE"/>
    <property type="match status" value="1"/>
</dbReference>
<evidence type="ECO:0000256" key="3">
    <source>
        <dbReference type="ARBA" id="ARBA00022723"/>
    </source>
</evidence>
<feature type="binding site" evidence="10">
    <location>
        <position position="274"/>
    </location>
    <ligand>
        <name>Zn(2+)</name>
        <dbReference type="ChEBI" id="CHEBI:29105"/>
    </ligand>
</feature>
<evidence type="ECO:0000259" key="11">
    <source>
        <dbReference type="PROSITE" id="PS50936"/>
    </source>
</evidence>
<dbReference type="InterPro" id="IPR030378">
    <property type="entry name" value="G_CP_dom"/>
</dbReference>
<dbReference type="Pfam" id="PF16745">
    <property type="entry name" value="RsgA_N"/>
    <property type="match status" value="1"/>
</dbReference>
<dbReference type="PROSITE" id="PS51721">
    <property type="entry name" value="G_CP"/>
    <property type="match status" value="1"/>
</dbReference>
<dbReference type="EC" id="3.6.1.-" evidence="10"/>
<dbReference type="InterPro" id="IPR012340">
    <property type="entry name" value="NA-bd_OB-fold"/>
</dbReference>
<evidence type="ECO:0000256" key="2">
    <source>
        <dbReference type="ARBA" id="ARBA00022517"/>
    </source>
</evidence>
<evidence type="ECO:0000259" key="12">
    <source>
        <dbReference type="PROSITE" id="PS51721"/>
    </source>
</evidence>
<dbReference type="InterPro" id="IPR031944">
    <property type="entry name" value="RsgA_N"/>
</dbReference>
<evidence type="ECO:0000256" key="7">
    <source>
        <dbReference type="ARBA" id="ARBA00022833"/>
    </source>
</evidence>
<keyword evidence="1 10" id="KW-0963">Cytoplasm</keyword>
<proteinExistence type="inferred from homology"/>
<name>A0ABW6DGR6_9BACT</name>
<dbReference type="NCBIfam" id="TIGR00157">
    <property type="entry name" value="ribosome small subunit-dependent GTPase A"/>
    <property type="match status" value="1"/>
</dbReference>
<evidence type="ECO:0000256" key="10">
    <source>
        <dbReference type="HAMAP-Rule" id="MF_01820"/>
    </source>
</evidence>
<feature type="domain" description="EngC GTPase" evidence="11">
    <location>
        <begin position="91"/>
        <end position="241"/>
    </location>
</feature>
<comment type="subunit">
    <text evidence="10">Monomer. Associates with 30S ribosomal subunit, binds 16S rRNA.</text>
</comment>
<evidence type="ECO:0000256" key="4">
    <source>
        <dbReference type="ARBA" id="ARBA00022730"/>
    </source>
</evidence>
<dbReference type="InterPro" id="IPR004881">
    <property type="entry name" value="Ribosome_biogen_GTPase_RsgA"/>
</dbReference>
<dbReference type="CDD" id="cd04466">
    <property type="entry name" value="S1_YloQ_GTPase"/>
    <property type="match status" value="1"/>
</dbReference>
<organism evidence="13 14">
    <name type="scientific">Aquirufa avitistagni</name>
    <dbReference type="NCBI Taxonomy" id="3104728"/>
    <lineage>
        <taxon>Bacteria</taxon>
        <taxon>Pseudomonadati</taxon>
        <taxon>Bacteroidota</taxon>
        <taxon>Cytophagia</taxon>
        <taxon>Cytophagales</taxon>
        <taxon>Flectobacillaceae</taxon>
        <taxon>Aquirufa</taxon>
    </lineage>
</organism>
<keyword evidence="6 10" id="KW-0378">Hydrolase</keyword>
<evidence type="ECO:0000256" key="5">
    <source>
        <dbReference type="ARBA" id="ARBA00022741"/>
    </source>
</evidence>
<dbReference type="Gene3D" id="1.10.40.50">
    <property type="entry name" value="Probable gtpase engc, domain 3"/>
    <property type="match status" value="1"/>
</dbReference>
<dbReference type="CDD" id="cd01854">
    <property type="entry name" value="YjeQ_EngC"/>
    <property type="match status" value="1"/>
</dbReference>
<dbReference type="HAMAP" id="MF_01820">
    <property type="entry name" value="GTPase_RsgA"/>
    <property type="match status" value="1"/>
</dbReference>
<comment type="function">
    <text evidence="10">One of several proteins that assist in the late maturation steps of the functional core of the 30S ribosomal subunit. Helps release RbfA from mature subunits. May play a role in the assembly of ribosomal proteins into the subunit. Circularly permuted GTPase that catalyzes slow GTP hydrolysis, GTPase activity is stimulated by the 30S ribosomal subunit.</text>
</comment>
<dbReference type="SUPFAM" id="SSF52540">
    <property type="entry name" value="P-loop containing nucleoside triphosphate hydrolases"/>
    <property type="match status" value="1"/>
</dbReference>
<comment type="subcellular location">
    <subcellularLocation>
        <location evidence="10">Cytoplasm</location>
    </subcellularLocation>
</comment>
<evidence type="ECO:0000256" key="8">
    <source>
        <dbReference type="ARBA" id="ARBA00022884"/>
    </source>
</evidence>
<dbReference type="EMBL" id="JBBKXZ010000001">
    <property type="protein sequence ID" value="MFD3394090.1"/>
    <property type="molecule type" value="Genomic_DNA"/>
</dbReference>
<dbReference type="RefSeq" id="WP_377982965.1">
    <property type="nucleotide sequence ID" value="NZ_JBBKXZ010000001.1"/>
</dbReference>
<evidence type="ECO:0000313" key="14">
    <source>
        <dbReference type="Proteomes" id="UP001598138"/>
    </source>
</evidence>
<feature type="domain" description="CP-type G" evidence="12">
    <location>
        <begin position="81"/>
        <end position="243"/>
    </location>
</feature>
<dbReference type="InterPro" id="IPR010914">
    <property type="entry name" value="RsgA_GTPase_dom"/>
</dbReference>
<accession>A0ABW6DGR6</accession>
<comment type="caution">
    <text evidence="13">The sequence shown here is derived from an EMBL/GenBank/DDBJ whole genome shotgun (WGS) entry which is preliminary data.</text>
</comment>
<dbReference type="SUPFAM" id="SSF50249">
    <property type="entry name" value="Nucleic acid-binding proteins"/>
    <property type="match status" value="1"/>
</dbReference>
<protein>
    <recommendedName>
        <fullName evidence="10">Small ribosomal subunit biogenesis GTPase RsgA</fullName>
        <ecNumber evidence="10">3.6.1.-</ecNumber>
    </recommendedName>
</protein>
<keyword evidence="2 10" id="KW-0690">Ribosome biogenesis</keyword>
<dbReference type="PANTHER" id="PTHR32120">
    <property type="entry name" value="SMALL RIBOSOMAL SUBUNIT BIOGENESIS GTPASE RSGA"/>
    <property type="match status" value="1"/>
</dbReference>
<feature type="binding site" evidence="10">
    <location>
        <begin position="185"/>
        <end position="193"/>
    </location>
    <ligand>
        <name>GTP</name>
        <dbReference type="ChEBI" id="CHEBI:37565"/>
    </ligand>
</feature>
<dbReference type="Pfam" id="PF03193">
    <property type="entry name" value="RsgA_GTPase"/>
    <property type="match status" value="1"/>
</dbReference>
<dbReference type="PANTHER" id="PTHR32120:SF11">
    <property type="entry name" value="SMALL RIBOSOMAL SUBUNIT BIOGENESIS GTPASE RSGA 1, MITOCHONDRIAL-RELATED"/>
    <property type="match status" value="1"/>
</dbReference>
<sequence>MSLNKGLIMRSTGSWYEVRAESGKVFDGRLKGKFKLKGPTTSNPIAVGDWVMFSMEDEVHQTVLIEEILPRTNYLIRKSVHKTAHGQMLAANVDQAIFVMTLKSPKTSLGFLDRFLVTAEAFRIPVHIVFNKMDLLDEEEQDQVFEYAALYQELGYGILFTSIPKNQGVDEFKAMFQGKVSLIAGHSGVGKSSLLNIVAPHLQIKTKEISDFAQKGVHTTTYSTMWELSAGTYLIDSPGINEMGIHEIEKEELAHYFPEMRALLGACKFNNCVHISEPACAVIKAVESGEIASSRYLSYLSIFENEDNRR</sequence>
<keyword evidence="7 10" id="KW-0862">Zinc</keyword>
<dbReference type="Gene3D" id="2.40.50.140">
    <property type="entry name" value="Nucleic acid-binding proteins"/>
    <property type="match status" value="1"/>
</dbReference>
<comment type="cofactor">
    <cofactor evidence="10">
        <name>Zn(2+)</name>
        <dbReference type="ChEBI" id="CHEBI:29105"/>
    </cofactor>
    <text evidence="10">Binds 1 zinc ion per subunit.</text>
</comment>
<dbReference type="InterPro" id="IPR027417">
    <property type="entry name" value="P-loop_NTPase"/>
</dbReference>
<evidence type="ECO:0000256" key="9">
    <source>
        <dbReference type="ARBA" id="ARBA00023134"/>
    </source>
</evidence>
<dbReference type="Proteomes" id="UP001598138">
    <property type="component" value="Unassembled WGS sequence"/>
</dbReference>
<evidence type="ECO:0000313" key="13">
    <source>
        <dbReference type="EMBL" id="MFD3394090.1"/>
    </source>
</evidence>
<keyword evidence="9 10" id="KW-0342">GTP-binding</keyword>
<comment type="similarity">
    <text evidence="10">Belongs to the TRAFAC class YlqF/YawG GTPase family. RsgA subfamily.</text>
</comment>
<keyword evidence="14" id="KW-1185">Reference proteome</keyword>
<feature type="binding site" evidence="10">
    <location>
        <position position="272"/>
    </location>
    <ligand>
        <name>Zn(2+)</name>
        <dbReference type="ChEBI" id="CHEBI:29105"/>
    </ligand>
</feature>
<feature type="binding site" evidence="10">
    <location>
        <position position="267"/>
    </location>
    <ligand>
        <name>Zn(2+)</name>
        <dbReference type="ChEBI" id="CHEBI:29105"/>
    </ligand>
</feature>
<evidence type="ECO:0000256" key="1">
    <source>
        <dbReference type="ARBA" id="ARBA00022490"/>
    </source>
</evidence>
<keyword evidence="5 10" id="KW-0547">Nucleotide-binding</keyword>
<feature type="binding site" evidence="10">
    <location>
        <begin position="131"/>
        <end position="134"/>
    </location>
    <ligand>
        <name>GTP</name>
        <dbReference type="ChEBI" id="CHEBI:37565"/>
    </ligand>
</feature>